<accession>G8LZ54</accession>
<evidence type="ECO:0000259" key="12">
    <source>
        <dbReference type="Pfam" id="PF01225"/>
    </source>
</evidence>
<dbReference type="GO" id="GO:0005737">
    <property type="term" value="C:cytoplasm"/>
    <property type="evidence" value="ECO:0007669"/>
    <property type="project" value="UniProtKB-SubCell"/>
</dbReference>
<dbReference type="Pfam" id="PF02875">
    <property type="entry name" value="Mur_ligase_C"/>
    <property type="match status" value="1"/>
</dbReference>
<sequence length="460" mass="50292">MEILKCKEIVKAVDGKLLSGSLEAEFSNITTDSRVVKNGDFFIPLVGEKFDGHDYILSSFEKGAAGCLTHRDMSGVDGKIVIKVEDTLAALRKLAAYYRQKFDIPFVGITGSVGKTSTKDMVYSVLSQKYNVLRTQGNFNNEIGVPLTVFNLESYHEAAVVEMGMSGLGEISRLTSIVRPDIAIITNIGLSHIEKLGSRQNILRAKMEILEGLKDNGLVILNGDDNLLSGLKGLLKHRTVFYGMEDGLDYQAYNISSQGEMGTSFEITIGYKDYKVHVPAPGIHNMHNALAAIAVGVELNIPVEDIIKGIGEFLPGKMRLNIIDLNGIKIINDAYNASPQSMEVAINVLKDVANSNNRTIAILGDMLELGDISVKAHRDIGKYAAMKEVSYIFTVGKKSKDILEGAIEAGMEKDRVLHFEDNAEAGKFLIDFVKPGDVLVVKGSRGMKMEEIVNLLTTEL</sequence>
<evidence type="ECO:0000256" key="10">
    <source>
        <dbReference type="HAMAP-Rule" id="MF_02019"/>
    </source>
</evidence>
<evidence type="ECO:0000256" key="2">
    <source>
        <dbReference type="ARBA" id="ARBA00022598"/>
    </source>
</evidence>
<dbReference type="InterPro" id="IPR004101">
    <property type="entry name" value="Mur_ligase_C"/>
</dbReference>
<dbReference type="EC" id="6.3.2.10" evidence="10 11"/>
<dbReference type="GO" id="GO:0009252">
    <property type="term" value="P:peptidoglycan biosynthetic process"/>
    <property type="evidence" value="ECO:0007669"/>
    <property type="project" value="UniProtKB-UniRule"/>
</dbReference>
<evidence type="ECO:0000256" key="6">
    <source>
        <dbReference type="ARBA" id="ARBA00022960"/>
    </source>
</evidence>
<dbReference type="InterPro" id="IPR036565">
    <property type="entry name" value="Mur-like_cat_sf"/>
</dbReference>
<dbReference type="STRING" id="720554.Clocl_2423"/>
<evidence type="ECO:0000256" key="8">
    <source>
        <dbReference type="ARBA" id="ARBA00023306"/>
    </source>
</evidence>
<feature type="domain" description="Mur ligase C-terminal" evidence="13">
    <location>
        <begin position="318"/>
        <end position="445"/>
    </location>
</feature>
<evidence type="ECO:0000256" key="1">
    <source>
        <dbReference type="ARBA" id="ARBA00022490"/>
    </source>
</evidence>
<evidence type="ECO:0000313" key="16">
    <source>
        <dbReference type="Proteomes" id="UP000005435"/>
    </source>
</evidence>
<comment type="catalytic activity">
    <reaction evidence="10 11">
        <text>D-alanyl-D-alanine + UDP-N-acetyl-alpha-D-muramoyl-L-alanyl-gamma-D-glutamyl-meso-2,6-diaminopimelate + ATP = UDP-N-acetyl-alpha-D-muramoyl-L-alanyl-gamma-D-glutamyl-meso-2,6-diaminopimeloyl-D-alanyl-D-alanine + ADP + phosphate + H(+)</text>
        <dbReference type="Rhea" id="RHEA:28374"/>
        <dbReference type="ChEBI" id="CHEBI:15378"/>
        <dbReference type="ChEBI" id="CHEBI:30616"/>
        <dbReference type="ChEBI" id="CHEBI:43474"/>
        <dbReference type="ChEBI" id="CHEBI:57822"/>
        <dbReference type="ChEBI" id="CHEBI:61386"/>
        <dbReference type="ChEBI" id="CHEBI:83905"/>
        <dbReference type="ChEBI" id="CHEBI:456216"/>
        <dbReference type="EC" id="6.3.2.10"/>
    </reaction>
</comment>
<dbReference type="InterPro" id="IPR036615">
    <property type="entry name" value="Mur_ligase_C_dom_sf"/>
</dbReference>
<organism evidence="15 16">
    <name type="scientific">Acetivibrio clariflavus (strain DSM 19732 / NBRC 101661 / EBR45)</name>
    <name type="common">Clostridium clariflavum</name>
    <dbReference type="NCBI Taxonomy" id="720554"/>
    <lineage>
        <taxon>Bacteria</taxon>
        <taxon>Bacillati</taxon>
        <taxon>Bacillota</taxon>
        <taxon>Clostridia</taxon>
        <taxon>Eubacteriales</taxon>
        <taxon>Oscillospiraceae</taxon>
        <taxon>Acetivibrio</taxon>
    </lineage>
</organism>
<dbReference type="GO" id="GO:0071555">
    <property type="term" value="P:cell wall organization"/>
    <property type="evidence" value="ECO:0007669"/>
    <property type="project" value="UniProtKB-KW"/>
</dbReference>
<dbReference type="PANTHER" id="PTHR43024:SF1">
    <property type="entry name" value="UDP-N-ACETYLMURAMOYL-TRIPEPTIDE--D-ALANYL-D-ALANINE LIGASE"/>
    <property type="match status" value="1"/>
</dbReference>
<reference evidence="15 16" key="2">
    <citation type="journal article" date="2012" name="Stand. Genomic Sci.">
        <title>Complete Genome Sequence of Clostridium clariflavum DSM 19732.</title>
        <authorList>
            <person name="Izquierdo J.A."/>
            <person name="Goodwin L."/>
            <person name="Davenport K.W."/>
            <person name="Teshima H."/>
            <person name="Bruce D."/>
            <person name="Detter C."/>
            <person name="Tapia R."/>
            <person name="Han S."/>
            <person name="Land M."/>
            <person name="Hauser L."/>
            <person name="Jeffries C.D."/>
            <person name="Han J."/>
            <person name="Pitluck S."/>
            <person name="Nolan M."/>
            <person name="Chen A."/>
            <person name="Huntemann M."/>
            <person name="Mavromatis K."/>
            <person name="Mikhailova N."/>
            <person name="Liolios K."/>
            <person name="Woyke T."/>
            <person name="Lynd L.R."/>
        </authorList>
    </citation>
    <scope>NUCLEOTIDE SEQUENCE [LARGE SCALE GENOMIC DNA]</scope>
    <source>
        <strain evidence="16">DSM 19732 / NBRC 101661 / EBR45</strain>
    </source>
</reference>
<keyword evidence="7 10" id="KW-0573">Peptidoglycan synthesis</keyword>
<dbReference type="InterPro" id="IPR005863">
    <property type="entry name" value="UDP-N-AcMur_synth"/>
</dbReference>
<name>G8LZ54_ACECE</name>
<keyword evidence="5 10" id="KW-0067">ATP-binding</keyword>
<dbReference type="SUPFAM" id="SSF53244">
    <property type="entry name" value="MurD-like peptide ligases, peptide-binding domain"/>
    <property type="match status" value="1"/>
</dbReference>
<dbReference type="GO" id="GO:0051301">
    <property type="term" value="P:cell division"/>
    <property type="evidence" value="ECO:0007669"/>
    <property type="project" value="UniProtKB-KW"/>
</dbReference>
<dbReference type="InterPro" id="IPR051046">
    <property type="entry name" value="MurCDEF_CellWall_CoF430Synth"/>
</dbReference>
<keyword evidence="16" id="KW-1185">Reference proteome</keyword>
<keyword evidence="2 10" id="KW-0436">Ligase</keyword>
<keyword evidence="8 10" id="KW-0131">Cell cycle</keyword>
<keyword evidence="4 10" id="KW-0547">Nucleotide-binding</keyword>
<keyword evidence="6 10" id="KW-0133">Cell shape</keyword>
<dbReference type="Gene3D" id="3.40.1390.10">
    <property type="entry name" value="MurE/MurF, N-terminal domain"/>
    <property type="match status" value="1"/>
</dbReference>
<comment type="pathway">
    <text evidence="10 11">Cell wall biogenesis; peptidoglycan biosynthesis.</text>
</comment>
<dbReference type="Gene3D" id="3.40.1190.10">
    <property type="entry name" value="Mur-like, catalytic domain"/>
    <property type="match status" value="1"/>
</dbReference>
<protein>
    <recommendedName>
        <fullName evidence="10 11">UDP-N-acetylmuramoyl-tripeptide--D-alanyl-D-alanine ligase</fullName>
        <ecNumber evidence="10 11">6.3.2.10</ecNumber>
    </recommendedName>
    <alternativeName>
        <fullName evidence="10">D-alanyl-D-alanine-adding enzyme</fullName>
    </alternativeName>
</protein>
<dbReference type="Pfam" id="PF08245">
    <property type="entry name" value="Mur_ligase_M"/>
    <property type="match status" value="1"/>
</dbReference>
<feature type="domain" description="Mur ligase N-terminal catalytic" evidence="12">
    <location>
        <begin position="26"/>
        <end position="98"/>
    </location>
</feature>
<dbReference type="eggNOG" id="COG0770">
    <property type="taxonomic scope" value="Bacteria"/>
</dbReference>
<dbReference type="Pfam" id="PF01225">
    <property type="entry name" value="Mur_ligase"/>
    <property type="match status" value="1"/>
</dbReference>
<evidence type="ECO:0000256" key="5">
    <source>
        <dbReference type="ARBA" id="ARBA00022840"/>
    </source>
</evidence>
<dbReference type="KEGG" id="ccl:Clocl_2423"/>
<evidence type="ECO:0000256" key="9">
    <source>
        <dbReference type="ARBA" id="ARBA00023316"/>
    </source>
</evidence>
<evidence type="ECO:0000256" key="7">
    <source>
        <dbReference type="ARBA" id="ARBA00022984"/>
    </source>
</evidence>
<dbReference type="AlphaFoldDB" id="G8LZ54"/>
<comment type="function">
    <text evidence="10 11">Involved in cell wall formation. Catalyzes the final step in the synthesis of UDP-N-acetylmuramoyl-pentapeptide, the precursor of murein.</text>
</comment>
<dbReference type="OrthoDB" id="9801978at2"/>
<evidence type="ECO:0000313" key="15">
    <source>
        <dbReference type="EMBL" id="AEV68998.1"/>
    </source>
</evidence>
<evidence type="ECO:0000256" key="4">
    <source>
        <dbReference type="ARBA" id="ARBA00022741"/>
    </source>
</evidence>
<dbReference type="HOGENOM" id="CLU_031507_1_2_9"/>
<dbReference type="RefSeq" id="WP_014255566.1">
    <property type="nucleotide sequence ID" value="NC_016627.1"/>
</dbReference>
<keyword evidence="3 10" id="KW-0132">Cell division</keyword>
<dbReference type="GO" id="GO:0008360">
    <property type="term" value="P:regulation of cell shape"/>
    <property type="evidence" value="ECO:0007669"/>
    <property type="project" value="UniProtKB-KW"/>
</dbReference>
<dbReference type="Gene3D" id="3.90.190.20">
    <property type="entry name" value="Mur ligase, C-terminal domain"/>
    <property type="match status" value="1"/>
</dbReference>
<dbReference type="PANTHER" id="PTHR43024">
    <property type="entry name" value="UDP-N-ACETYLMURAMOYL-TRIPEPTIDE--D-ALANYL-D-ALANINE LIGASE"/>
    <property type="match status" value="1"/>
</dbReference>
<feature type="binding site" evidence="10">
    <location>
        <begin position="111"/>
        <end position="117"/>
    </location>
    <ligand>
        <name>ATP</name>
        <dbReference type="ChEBI" id="CHEBI:30616"/>
    </ligand>
</feature>
<reference evidence="16" key="1">
    <citation type="submission" date="2011-12" db="EMBL/GenBank/DDBJ databases">
        <title>Complete sequence of Clostridium clariflavum DSM 19732.</title>
        <authorList>
            <consortium name="US DOE Joint Genome Institute"/>
            <person name="Lucas S."/>
            <person name="Han J."/>
            <person name="Lapidus A."/>
            <person name="Cheng J.-F."/>
            <person name="Goodwin L."/>
            <person name="Pitluck S."/>
            <person name="Peters L."/>
            <person name="Teshima H."/>
            <person name="Detter J.C."/>
            <person name="Han C."/>
            <person name="Tapia R."/>
            <person name="Land M."/>
            <person name="Hauser L."/>
            <person name="Kyrpides N."/>
            <person name="Ivanova N."/>
            <person name="Pagani I."/>
            <person name="Kitzmiller T."/>
            <person name="Lynd L."/>
            <person name="Izquierdo J."/>
            <person name="Woyke T."/>
        </authorList>
    </citation>
    <scope>NUCLEOTIDE SEQUENCE [LARGE SCALE GENOMIC DNA]</scope>
    <source>
        <strain evidence="16">DSM 19732 / NBRC 101661 / EBR45</strain>
    </source>
</reference>
<dbReference type="GO" id="GO:0005524">
    <property type="term" value="F:ATP binding"/>
    <property type="evidence" value="ECO:0007669"/>
    <property type="project" value="UniProtKB-UniRule"/>
</dbReference>
<dbReference type="Proteomes" id="UP000005435">
    <property type="component" value="Chromosome"/>
</dbReference>
<dbReference type="UniPathway" id="UPA00219"/>
<evidence type="ECO:0000256" key="11">
    <source>
        <dbReference type="RuleBase" id="RU004136"/>
    </source>
</evidence>
<comment type="similarity">
    <text evidence="10">Belongs to the MurCDEF family. MurF subfamily.</text>
</comment>
<dbReference type="HAMAP" id="MF_02019">
    <property type="entry name" value="MurF"/>
    <property type="match status" value="1"/>
</dbReference>
<dbReference type="InterPro" id="IPR035911">
    <property type="entry name" value="MurE/MurF_N"/>
</dbReference>
<gene>
    <name evidence="10" type="primary">murF</name>
    <name evidence="15" type="ordered locus">Clocl_2423</name>
</gene>
<comment type="subcellular location">
    <subcellularLocation>
        <location evidence="10 11">Cytoplasm</location>
    </subcellularLocation>
</comment>
<evidence type="ECO:0000259" key="14">
    <source>
        <dbReference type="Pfam" id="PF08245"/>
    </source>
</evidence>
<dbReference type="SUPFAM" id="SSF53623">
    <property type="entry name" value="MurD-like peptide ligases, catalytic domain"/>
    <property type="match status" value="1"/>
</dbReference>
<evidence type="ECO:0000259" key="13">
    <source>
        <dbReference type="Pfam" id="PF02875"/>
    </source>
</evidence>
<dbReference type="GO" id="GO:0047480">
    <property type="term" value="F:UDP-N-acetylmuramoyl-tripeptide-D-alanyl-D-alanine ligase activity"/>
    <property type="evidence" value="ECO:0007669"/>
    <property type="project" value="UniProtKB-UniRule"/>
</dbReference>
<dbReference type="GO" id="GO:0008766">
    <property type="term" value="F:UDP-N-acetylmuramoylalanyl-D-glutamyl-2,6-diaminopimelate-D-alanyl-D-alanine ligase activity"/>
    <property type="evidence" value="ECO:0007669"/>
    <property type="project" value="RHEA"/>
</dbReference>
<evidence type="ECO:0000256" key="3">
    <source>
        <dbReference type="ARBA" id="ARBA00022618"/>
    </source>
</evidence>
<keyword evidence="9 10" id="KW-0961">Cell wall biogenesis/degradation</keyword>
<dbReference type="NCBIfam" id="TIGR01143">
    <property type="entry name" value="murF"/>
    <property type="match status" value="1"/>
</dbReference>
<keyword evidence="1 10" id="KW-0963">Cytoplasm</keyword>
<dbReference type="InterPro" id="IPR000713">
    <property type="entry name" value="Mur_ligase_N"/>
</dbReference>
<feature type="domain" description="Mur ligase central" evidence="14">
    <location>
        <begin position="109"/>
        <end position="295"/>
    </location>
</feature>
<proteinExistence type="inferred from homology"/>
<dbReference type="EMBL" id="CP003065">
    <property type="protein sequence ID" value="AEV68998.1"/>
    <property type="molecule type" value="Genomic_DNA"/>
</dbReference>
<dbReference type="SUPFAM" id="SSF63418">
    <property type="entry name" value="MurE/MurF N-terminal domain"/>
    <property type="match status" value="1"/>
</dbReference>
<dbReference type="InterPro" id="IPR013221">
    <property type="entry name" value="Mur_ligase_cen"/>
</dbReference>